<dbReference type="PANTHER" id="PTHR28657">
    <property type="entry name" value="INDOLEAMINE 2,3-DIOXYGENASE"/>
    <property type="match status" value="1"/>
</dbReference>
<dbReference type="GO" id="GO:0020037">
    <property type="term" value="F:heme binding"/>
    <property type="evidence" value="ECO:0007669"/>
    <property type="project" value="UniProtKB-UniRule"/>
</dbReference>
<keyword evidence="8" id="KW-1185">Reference proteome</keyword>
<dbReference type="GO" id="GO:0005737">
    <property type="term" value="C:cytoplasm"/>
    <property type="evidence" value="ECO:0007669"/>
    <property type="project" value="TreeGrafter"/>
</dbReference>
<dbReference type="SUPFAM" id="SSF140959">
    <property type="entry name" value="Indolic compounds 2,3-dioxygenase-like"/>
    <property type="match status" value="1"/>
</dbReference>
<keyword evidence="4 5" id="KW-0349">Heme</keyword>
<evidence type="ECO:0000256" key="4">
    <source>
        <dbReference type="PIRSR" id="PIRSR600898-1"/>
    </source>
</evidence>
<dbReference type="PANTHER" id="PTHR28657:SF5">
    <property type="entry name" value="INDOLEAMINE 2,3-DIOXYGENASE"/>
    <property type="match status" value="1"/>
</dbReference>
<dbReference type="GO" id="GO:0033754">
    <property type="term" value="F:indoleamine 2,3-dioxygenase activity"/>
    <property type="evidence" value="ECO:0007669"/>
    <property type="project" value="UniProtKB-EC"/>
</dbReference>
<gene>
    <name evidence="7" type="ORF">BDV37DRAFT_273324</name>
</gene>
<dbReference type="GO" id="GO:0019441">
    <property type="term" value="P:L-tryptophan catabolic process to kynurenine"/>
    <property type="evidence" value="ECO:0007669"/>
    <property type="project" value="UniProtKB-UniRule"/>
</dbReference>
<keyword evidence="5 7" id="KW-0223">Dioxygenase</keyword>
<dbReference type="EMBL" id="ML736795">
    <property type="protein sequence ID" value="KAE8401872.1"/>
    <property type="molecule type" value="Genomic_DNA"/>
</dbReference>
<sequence>MECNSIPNLSDYGISPELGFLPAEACLERLPHPYYSPWEKLVACLPVLHKKQQLRSHIEQLPILAVSWLTSPPEWKRAYVCLVFILHGYIWGGSQPRTIIPPCISIPLLAICDRLEVPPIATFAGLCLWNYRLIRPDEPTHNPEDLLATATFTGDHDEEWFYLISVGIEARGAPMIPVMLRAIAGTHVEDTQTLITCLSALRDTLQELGDLLDRMYERCQPAVFYHRLRPFLAGTKSLEQYGLPDGIYFDVGTTNTNNRMGSPKLESYRGGSNAQSSLIQFFDIVLGVKHPAAPGAEGTTQHSFHDEMRGYMPGPHRRFLADISRVARVREYVHARRGSHPDLAAGYESCLQMLNRLRAKHLRIVSDYIIKEARRGSVDGSHNSGAVQPAPRTKAASRRFLGTGGTDLIPFLKRTIDESVEPLRKLGVR</sequence>
<dbReference type="OrthoDB" id="540174at2759"/>
<protein>
    <recommendedName>
        <fullName evidence="5">Indoleamine 2,3-dioxygenase</fullName>
        <ecNumber evidence="5">1.13.11.52</ecNumber>
    </recommendedName>
</protein>
<feature type="binding site" description="proximal binding residue" evidence="4">
    <location>
        <position position="361"/>
    </location>
    <ligand>
        <name>heme b</name>
        <dbReference type="ChEBI" id="CHEBI:60344"/>
    </ligand>
    <ligandPart>
        <name>Fe</name>
        <dbReference type="ChEBI" id="CHEBI:18248"/>
    </ligandPart>
</feature>
<evidence type="ECO:0000256" key="6">
    <source>
        <dbReference type="SAM" id="MobiDB-lite"/>
    </source>
</evidence>
<dbReference type="EC" id="1.13.11.52" evidence="5"/>
<dbReference type="Proteomes" id="UP000325579">
    <property type="component" value="Unassembled WGS sequence"/>
</dbReference>
<dbReference type="InterPro" id="IPR000898">
    <property type="entry name" value="Indolamine_dOase"/>
</dbReference>
<dbReference type="AlphaFoldDB" id="A0A5N7D637"/>
<dbReference type="GeneID" id="43669724"/>
<evidence type="ECO:0000256" key="1">
    <source>
        <dbReference type="ARBA" id="ARBA00007119"/>
    </source>
</evidence>
<keyword evidence="2 4" id="KW-0479">Metal-binding</keyword>
<dbReference type="RefSeq" id="XP_031939191.1">
    <property type="nucleotide sequence ID" value="XM_032085033.1"/>
</dbReference>
<organism evidence="7 8">
    <name type="scientific">Aspergillus pseudonomiae</name>
    <dbReference type="NCBI Taxonomy" id="1506151"/>
    <lineage>
        <taxon>Eukaryota</taxon>
        <taxon>Fungi</taxon>
        <taxon>Dikarya</taxon>
        <taxon>Ascomycota</taxon>
        <taxon>Pezizomycotina</taxon>
        <taxon>Eurotiomycetes</taxon>
        <taxon>Eurotiomycetidae</taxon>
        <taxon>Eurotiales</taxon>
        <taxon>Aspergillaceae</taxon>
        <taxon>Aspergillus</taxon>
        <taxon>Aspergillus subgen. Circumdati</taxon>
    </lineage>
</organism>
<reference evidence="7 8" key="1">
    <citation type="submission" date="2019-04" db="EMBL/GenBank/DDBJ databases">
        <authorList>
            <consortium name="DOE Joint Genome Institute"/>
            <person name="Mondo S."/>
            <person name="Kjaerbolling I."/>
            <person name="Vesth T."/>
            <person name="Frisvad J.C."/>
            <person name="Nybo J.L."/>
            <person name="Theobald S."/>
            <person name="Kildgaard S."/>
            <person name="Isbrandt T."/>
            <person name="Kuo A."/>
            <person name="Sato A."/>
            <person name="Lyhne E.K."/>
            <person name="Kogle M.E."/>
            <person name="Wiebenga A."/>
            <person name="Kun R.S."/>
            <person name="Lubbers R.J."/>
            <person name="Makela M.R."/>
            <person name="Barry K."/>
            <person name="Chovatia M."/>
            <person name="Clum A."/>
            <person name="Daum C."/>
            <person name="Haridas S."/>
            <person name="He G."/>
            <person name="LaButti K."/>
            <person name="Lipzen A."/>
            <person name="Riley R."/>
            <person name="Salamov A."/>
            <person name="Simmons B.A."/>
            <person name="Magnuson J.K."/>
            <person name="Henrissat B."/>
            <person name="Mortensen U.H."/>
            <person name="Larsen T.O."/>
            <person name="Devries R.P."/>
            <person name="Grigoriev I.V."/>
            <person name="Machida M."/>
            <person name="Baker S.E."/>
            <person name="Andersen M.R."/>
            <person name="Cantor M.N."/>
            <person name="Hua S.X."/>
        </authorList>
    </citation>
    <scope>NUCLEOTIDE SEQUENCE [LARGE SCALE GENOMIC DNA]</scope>
    <source>
        <strain evidence="7 8">CBS 119388</strain>
    </source>
</reference>
<accession>A0A5N7D637</accession>
<comment type="catalytic activity">
    <reaction evidence="5">
        <text>L-tryptophan + O2 = N-formyl-L-kynurenine</text>
        <dbReference type="Rhea" id="RHEA:24536"/>
        <dbReference type="ChEBI" id="CHEBI:15379"/>
        <dbReference type="ChEBI" id="CHEBI:57912"/>
        <dbReference type="ChEBI" id="CHEBI:58629"/>
    </reaction>
</comment>
<comment type="function">
    <text evidence="5">Produces N-formyl-kynurenine through the oxidation of tryptophan.</text>
</comment>
<dbReference type="GO" id="GO:0034354">
    <property type="term" value="P:'de novo' NAD+ biosynthetic process from L-tryptophan"/>
    <property type="evidence" value="ECO:0007669"/>
    <property type="project" value="TreeGrafter"/>
</dbReference>
<comment type="similarity">
    <text evidence="1 5">Belongs to the indoleamine 2,3-dioxygenase family.</text>
</comment>
<evidence type="ECO:0000313" key="7">
    <source>
        <dbReference type="EMBL" id="KAE8401872.1"/>
    </source>
</evidence>
<evidence type="ECO:0000313" key="8">
    <source>
        <dbReference type="Proteomes" id="UP000325579"/>
    </source>
</evidence>
<keyword evidence="5" id="KW-0560">Oxidoreductase</keyword>
<dbReference type="InterPro" id="IPR037217">
    <property type="entry name" value="Trp/Indoleamine_2_3_dOase-like"/>
</dbReference>
<proteinExistence type="inferred from homology"/>
<feature type="region of interest" description="Disordered" evidence="6">
    <location>
        <begin position="377"/>
        <end position="398"/>
    </location>
</feature>
<evidence type="ECO:0000256" key="5">
    <source>
        <dbReference type="RuleBase" id="RU369119"/>
    </source>
</evidence>
<keyword evidence="3 4" id="KW-0408">Iron</keyword>
<evidence type="ECO:0000256" key="2">
    <source>
        <dbReference type="ARBA" id="ARBA00022723"/>
    </source>
</evidence>
<evidence type="ECO:0000256" key="3">
    <source>
        <dbReference type="ARBA" id="ARBA00023004"/>
    </source>
</evidence>
<dbReference type="Pfam" id="PF01231">
    <property type="entry name" value="IDO"/>
    <property type="match status" value="1"/>
</dbReference>
<dbReference type="GO" id="GO:0046872">
    <property type="term" value="F:metal ion binding"/>
    <property type="evidence" value="ECO:0007669"/>
    <property type="project" value="UniProtKB-UniRule"/>
</dbReference>
<dbReference type="Gene3D" id="1.20.58.480">
    <property type="match status" value="1"/>
</dbReference>
<name>A0A5N7D637_9EURO</name>
<dbReference type="PROSITE" id="PS00876">
    <property type="entry name" value="IDO_1"/>
    <property type="match status" value="1"/>
</dbReference>